<keyword evidence="7" id="KW-1185">Reference proteome</keyword>
<feature type="active site" description="Proton acceptor" evidence="2">
    <location>
        <position position="98"/>
    </location>
</feature>
<evidence type="ECO:0000259" key="5">
    <source>
        <dbReference type="Pfam" id="PF01712"/>
    </source>
</evidence>
<dbReference type="SUPFAM" id="SSF52540">
    <property type="entry name" value="P-loop containing nucleoside triphosphate hydrolases"/>
    <property type="match status" value="1"/>
</dbReference>
<feature type="binding site" evidence="3">
    <location>
        <position position="75"/>
    </location>
    <ligand>
        <name>substrate</name>
    </ligand>
</feature>
<dbReference type="GO" id="GO:0019136">
    <property type="term" value="F:deoxynucleoside kinase activity"/>
    <property type="evidence" value="ECO:0007669"/>
    <property type="project" value="InterPro"/>
</dbReference>
<keyword evidence="6" id="KW-0418">Kinase</keyword>
<dbReference type="EMBL" id="FQXP01000003">
    <property type="protein sequence ID" value="SHH48724.1"/>
    <property type="molecule type" value="Genomic_DNA"/>
</dbReference>
<dbReference type="PANTHER" id="PTHR10513:SF35">
    <property type="entry name" value="DEOXYADENOSINE KINASE"/>
    <property type="match status" value="1"/>
</dbReference>
<dbReference type="Pfam" id="PF01712">
    <property type="entry name" value="dNK"/>
    <property type="match status" value="1"/>
</dbReference>
<feature type="binding site" evidence="3">
    <location>
        <position position="164"/>
    </location>
    <ligand>
        <name>substrate</name>
    </ligand>
</feature>
<feature type="binding site" evidence="3">
    <location>
        <position position="64"/>
    </location>
    <ligand>
        <name>substrate</name>
    </ligand>
</feature>
<dbReference type="InterPro" id="IPR027417">
    <property type="entry name" value="P-loop_NTPase"/>
</dbReference>
<evidence type="ECO:0000256" key="3">
    <source>
        <dbReference type="PIRSR" id="PIRSR000705-2"/>
    </source>
</evidence>
<dbReference type="PIRSF" id="PIRSF000705">
    <property type="entry name" value="DNK"/>
    <property type="match status" value="1"/>
</dbReference>
<evidence type="ECO:0000256" key="1">
    <source>
        <dbReference type="ARBA" id="ARBA00007420"/>
    </source>
</evidence>
<evidence type="ECO:0000313" key="7">
    <source>
        <dbReference type="Proteomes" id="UP000184526"/>
    </source>
</evidence>
<dbReference type="STRING" id="1121306.SAMN02745196_00530"/>
<accession>A0A1M5TDD8</accession>
<feature type="binding site" evidence="3">
    <location>
        <position position="52"/>
    </location>
    <ligand>
        <name>substrate</name>
    </ligand>
</feature>
<dbReference type="InterPro" id="IPR031314">
    <property type="entry name" value="DNK_dom"/>
</dbReference>
<feature type="binding site" evidence="3">
    <location>
        <position position="104"/>
    </location>
    <ligand>
        <name>substrate</name>
    </ligand>
</feature>
<feature type="binding site" evidence="4">
    <location>
        <begin position="28"/>
        <end position="36"/>
    </location>
    <ligand>
        <name>ATP</name>
        <dbReference type="ChEBI" id="CHEBI:30616"/>
    </ligand>
</feature>
<gene>
    <name evidence="6" type="ORF">SAMN02745196_00530</name>
</gene>
<keyword evidence="4" id="KW-0547">Nucleotide-binding</keyword>
<dbReference type="GO" id="GO:0005524">
    <property type="term" value="F:ATP binding"/>
    <property type="evidence" value="ECO:0007669"/>
    <property type="project" value="UniProtKB-KW"/>
</dbReference>
<dbReference type="PANTHER" id="PTHR10513">
    <property type="entry name" value="DEOXYNUCLEOSIDE KINASE"/>
    <property type="match status" value="1"/>
</dbReference>
<keyword evidence="4" id="KW-0067">ATP-binding</keyword>
<dbReference type="InterPro" id="IPR002624">
    <property type="entry name" value="DCK/DGK"/>
</dbReference>
<comment type="similarity">
    <text evidence="1">Belongs to the DCK/DGK family.</text>
</comment>
<reference evidence="6 7" key="1">
    <citation type="submission" date="2016-11" db="EMBL/GenBank/DDBJ databases">
        <authorList>
            <person name="Jaros S."/>
            <person name="Januszkiewicz K."/>
            <person name="Wedrychowicz H."/>
        </authorList>
    </citation>
    <scope>NUCLEOTIDE SEQUENCE [LARGE SCALE GENOMIC DNA]</scope>
    <source>
        <strain evidence="6 7">DSM 3089</strain>
    </source>
</reference>
<dbReference type="CDD" id="cd01673">
    <property type="entry name" value="dNK"/>
    <property type="match status" value="1"/>
</dbReference>
<name>A0A1M5TDD8_9CLOT</name>
<dbReference type="AlphaFoldDB" id="A0A1M5TDD8"/>
<proteinExistence type="inferred from homology"/>
<dbReference type="InterPro" id="IPR050566">
    <property type="entry name" value="Deoxyribonucleoside_kinase"/>
</dbReference>
<protein>
    <submittedName>
        <fullName evidence="6">Deoxyadenosine/deoxycytidine kinase</fullName>
    </submittedName>
</protein>
<keyword evidence="6" id="KW-0808">Transferase</keyword>
<organism evidence="6 7">
    <name type="scientific">Clostridium collagenovorans DSM 3089</name>
    <dbReference type="NCBI Taxonomy" id="1121306"/>
    <lineage>
        <taxon>Bacteria</taxon>
        <taxon>Bacillati</taxon>
        <taxon>Bacillota</taxon>
        <taxon>Clostridia</taxon>
        <taxon>Eubacteriales</taxon>
        <taxon>Clostridiaceae</taxon>
        <taxon>Clostridium</taxon>
    </lineage>
</organism>
<dbReference type="Proteomes" id="UP000184526">
    <property type="component" value="Unassembled WGS sequence"/>
</dbReference>
<sequence length="225" mass="26916">MNEYKNFFELIENKRKEEVIMNAIIIDGPVGVGKTSLMEILVSEFGYKPFLEPVSDNPLLDKFYYNRKRYSFPLQIFFLNRRFAMLKDAQELDGTIMDRSIYGDVIFARMLCDGGDMEKEEYALYKELLANMLEHVQAPKLIIYLETSVDKVIEKIKKRGRDYEQVVEREYWEQLNKEYRDYFNYYNISPILKINVDDLDYVNNNDDRNFVINLIKNKLEEINKK</sequence>
<dbReference type="RefSeq" id="WP_278336831.1">
    <property type="nucleotide sequence ID" value="NZ_FQXP01000003.1"/>
</dbReference>
<feature type="domain" description="Deoxynucleoside kinase" evidence="5">
    <location>
        <begin position="24"/>
        <end position="217"/>
    </location>
</feature>
<evidence type="ECO:0000256" key="4">
    <source>
        <dbReference type="PIRSR" id="PIRSR000705-3"/>
    </source>
</evidence>
<evidence type="ECO:0000313" key="6">
    <source>
        <dbReference type="EMBL" id="SHH48724.1"/>
    </source>
</evidence>
<evidence type="ECO:0000256" key="2">
    <source>
        <dbReference type="PIRSR" id="PIRSR000705-1"/>
    </source>
</evidence>
<dbReference type="GO" id="GO:0005737">
    <property type="term" value="C:cytoplasm"/>
    <property type="evidence" value="ECO:0007669"/>
    <property type="project" value="TreeGrafter"/>
</dbReference>
<feature type="binding site" evidence="3">
    <location>
        <position position="99"/>
    </location>
    <ligand>
        <name>substrate</name>
    </ligand>
</feature>
<dbReference type="Gene3D" id="3.40.50.300">
    <property type="entry name" value="P-loop containing nucleotide triphosphate hydrolases"/>
    <property type="match status" value="1"/>
</dbReference>